<dbReference type="PROSITE" id="PS50262">
    <property type="entry name" value="G_PROTEIN_RECEP_F1_2"/>
    <property type="match status" value="1"/>
</dbReference>
<dbReference type="Proteomes" id="UP000694564">
    <property type="component" value="Chromosome 16"/>
</dbReference>
<dbReference type="SUPFAM" id="SSF81321">
    <property type="entry name" value="Family A G protein-coupled receptor-like"/>
    <property type="match status" value="1"/>
</dbReference>
<keyword evidence="7" id="KW-0807">Transducer</keyword>
<accession>A0A8D2DMT5</accession>
<dbReference type="AlphaFoldDB" id="A0A8D2DMT5"/>
<dbReference type="Ensembl" id="ENSSVLT00005030042.1">
    <property type="protein sequence ID" value="ENSSVLP00005027018.1"/>
    <property type="gene ID" value="ENSSVLG00005021412.1"/>
</dbReference>
<reference evidence="10" key="2">
    <citation type="submission" date="2025-09" db="UniProtKB">
        <authorList>
            <consortium name="Ensembl"/>
        </authorList>
    </citation>
    <scope>IDENTIFICATION</scope>
</reference>
<keyword evidence="11" id="KW-1185">Reference proteome</keyword>
<proteinExistence type="predicted"/>
<evidence type="ECO:0000256" key="1">
    <source>
        <dbReference type="ARBA" id="ARBA00004141"/>
    </source>
</evidence>
<keyword evidence="5 8" id="KW-0472">Membrane</keyword>
<keyword evidence="3 8" id="KW-1133">Transmembrane helix</keyword>
<dbReference type="GO" id="GO:0004930">
    <property type="term" value="F:G protein-coupled receptor activity"/>
    <property type="evidence" value="ECO:0007669"/>
    <property type="project" value="UniProtKB-KW"/>
</dbReference>
<organism evidence="10 11">
    <name type="scientific">Sciurus vulgaris</name>
    <name type="common">Eurasian red squirrel</name>
    <dbReference type="NCBI Taxonomy" id="55149"/>
    <lineage>
        <taxon>Eukaryota</taxon>
        <taxon>Metazoa</taxon>
        <taxon>Chordata</taxon>
        <taxon>Craniata</taxon>
        <taxon>Vertebrata</taxon>
        <taxon>Euteleostomi</taxon>
        <taxon>Mammalia</taxon>
        <taxon>Eutheria</taxon>
        <taxon>Euarchontoglires</taxon>
        <taxon>Glires</taxon>
        <taxon>Rodentia</taxon>
        <taxon>Sciuromorpha</taxon>
        <taxon>Sciuridae</taxon>
        <taxon>Sciurinae</taxon>
        <taxon>Sciurini</taxon>
        <taxon>Sciurus</taxon>
    </lineage>
</organism>
<dbReference type="InterPro" id="IPR000725">
    <property type="entry name" value="Olfact_rcpt"/>
</dbReference>
<evidence type="ECO:0000256" key="4">
    <source>
        <dbReference type="ARBA" id="ARBA00023040"/>
    </source>
</evidence>
<evidence type="ECO:0000259" key="9">
    <source>
        <dbReference type="PROSITE" id="PS50262"/>
    </source>
</evidence>
<dbReference type="InterPro" id="IPR017452">
    <property type="entry name" value="GPCR_Rhodpsn_7TM"/>
</dbReference>
<dbReference type="GeneTree" id="ENSGT00940000154131"/>
<comment type="subcellular location">
    <subcellularLocation>
        <location evidence="1">Membrane</location>
        <topology evidence="1">Multi-pass membrane protein</topology>
    </subcellularLocation>
</comment>
<dbReference type="PANTHER" id="PTHR48001">
    <property type="entry name" value="OLFACTORY RECEPTOR"/>
    <property type="match status" value="1"/>
</dbReference>
<dbReference type="Gene3D" id="1.20.1070.10">
    <property type="entry name" value="Rhodopsin 7-helix transmembrane proteins"/>
    <property type="match status" value="1"/>
</dbReference>
<evidence type="ECO:0000256" key="6">
    <source>
        <dbReference type="ARBA" id="ARBA00023170"/>
    </source>
</evidence>
<name>A0A8D2DMT5_SCIVU</name>
<keyword evidence="6" id="KW-0675">Receptor</keyword>
<feature type="transmembrane region" description="Helical" evidence="8">
    <location>
        <begin position="27"/>
        <end position="50"/>
    </location>
</feature>
<evidence type="ECO:0000256" key="3">
    <source>
        <dbReference type="ARBA" id="ARBA00022989"/>
    </source>
</evidence>
<evidence type="ECO:0000313" key="11">
    <source>
        <dbReference type="Proteomes" id="UP000694564"/>
    </source>
</evidence>
<keyword evidence="4" id="KW-0297">G-protein coupled receptor</keyword>
<evidence type="ECO:0000256" key="7">
    <source>
        <dbReference type="ARBA" id="ARBA00023224"/>
    </source>
</evidence>
<dbReference type="OrthoDB" id="9215995at2759"/>
<evidence type="ECO:0000256" key="8">
    <source>
        <dbReference type="SAM" id="Phobius"/>
    </source>
</evidence>
<evidence type="ECO:0000256" key="5">
    <source>
        <dbReference type="ARBA" id="ARBA00023136"/>
    </source>
</evidence>
<dbReference type="Pfam" id="PF13853">
    <property type="entry name" value="7tm_4"/>
    <property type="match status" value="1"/>
</dbReference>
<protein>
    <recommendedName>
        <fullName evidence="9">G-protein coupled receptors family 1 profile domain-containing protein</fullName>
    </recommendedName>
</protein>
<feature type="domain" description="G-protein coupled receptors family 1 profile" evidence="9">
    <location>
        <begin position="42"/>
        <end position="100"/>
    </location>
</feature>
<dbReference type="InterPro" id="IPR000276">
    <property type="entry name" value="GPCR_Rhodpsn"/>
</dbReference>
<evidence type="ECO:0000313" key="10">
    <source>
        <dbReference type="Ensembl" id="ENSSVLP00005027018.1"/>
    </source>
</evidence>
<keyword evidence="2 8" id="KW-0812">Transmembrane</keyword>
<reference evidence="10" key="1">
    <citation type="submission" date="2025-08" db="UniProtKB">
        <authorList>
            <consortium name="Ensembl"/>
        </authorList>
    </citation>
    <scope>IDENTIFICATION</scope>
</reference>
<dbReference type="GO" id="GO:0016020">
    <property type="term" value="C:membrane"/>
    <property type="evidence" value="ECO:0007669"/>
    <property type="project" value="UniProtKB-SubCell"/>
</dbReference>
<sequence length="100" mass="11118">MESENQTGPIEFLLLGLSEDAEVQPSLLFSLFLTVYLVTVLENLLIILAVSSDSHLHTPMYFFLSNLFFTDVCLSTSTIPKIRKCLDLSSSMLQVSLLSS</sequence>
<dbReference type="PRINTS" id="PR00237">
    <property type="entry name" value="GPCRRHODOPSN"/>
</dbReference>
<evidence type="ECO:0000256" key="2">
    <source>
        <dbReference type="ARBA" id="ARBA00022692"/>
    </source>
</evidence>
<dbReference type="GO" id="GO:0004984">
    <property type="term" value="F:olfactory receptor activity"/>
    <property type="evidence" value="ECO:0007669"/>
    <property type="project" value="InterPro"/>
</dbReference>